<feature type="transmembrane region" description="Helical" evidence="1">
    <location>
        <begin position="229"/>
        <end position="251"/>
    </location>
</feature>
<dbReference type="Pfam" id="PF04087">
    <property type="entry name" value="DUF389"/>
    <property type="match status" value="1"/>
</dbReference>
<dbReference type="InterPro" id="IPR005240">
    <property type="entry name" value="DUF389"/>
</dbReference>
<accession>A0ABP8YZ66</accession>
<feature type="transmembrane region" description="Helical" evidence="1">
    <location>
        <begin position="159"/>
        <end position="181"/>
    </location>
</feature>
<keyword evidence="1" id="KW-0812">Transmembrane</keyword>
<evidence type="ECO:0000313" key="2">
    <source>
        <dbReference type="EMBL" id="GAA4742225.1"/>
    </source>
</evidence>
<name>A0ABP8YZ66_9ACTN</name>
<reference evidence="3" key="1">
    <citation type="journal article" date="2019" name="Int. J. Syst. Evol. Microbiol.">
        <title>The Global Catalogue of Microorganisms (GCM) 10K type strain sequencing project: providing services to taxonomists for standard genome sequencing and annotation.</title>
        <authorList>
            <consortium name="The Broad Institute Genomics Platform"/>
            <consortium name="The Broad Institute Genome Sequencing Center for Infectious Disease"/>
            <person name="Wu L."/>
            <person name="Ma J."/>
        </authorList>
    </citation>
    <scope>NUCLEOTIDE SEQUENCE [LARGE SCALE GENOMIC DNA]</scope>
    <source>
        <strain evidence="3">JCM 18077</strain>
    </source>
</reference>
<keyword evidence="1" id="KW-1133">Transmembrane helix</keyword>
<keyword evidence="3" id="KW-1185">Reference proteome</keyword>
<sequence length="325" mass="33076">MATLIPVSQRRDVADISDRLDLAAGDRQAKTSAFWTMLTLSGVIAVCGIATDSTATVIGAMIVAPLSTPILGLGLGIVTGRLALVRGSAVTILGGVAVVVVMGVLIAQILPNPAGVLSNSQVLGRTSPAIADLLAALATGLVGAIAITRRDVADVLPGVAIAISLVPPLGVVGVCLGSGAYSLAVGALVLFASNVLAMVVTGVLVFSLAGYRSAGEGRAGVWRGRRIQLVFACALLVIAVPMTINSLNTLWSRQIADAADSWLQAHGVSGQVTGVTLTANSATVRLTGPEQLPPVDELQRSVDALVPWEPRLVVDYTVGGRKEAG</sequence>
<organism evidence="2 3">
    <name type="scientific">Gordonia alkaliphila</name>
    <dbReference type="NCBI Taxonomy" id="1053547"/>
    <lineage>
        <taxon>Bacteria</taxon>
        <taxon>Bacillati</taxon>
        <taxon>Actinomycetota</taxon>
        <taxon>Actinomycetes</taxon>
        <taxon>Mycobacteriales</taxon>
        <taxon>Gordoniaceae</taxon>
        <taxon>Gordonia</taxon>
    </lineage>
</organism>
<dbReference type="PANTHER" id="PTHR20992">
    <property type="entry name" value="AT15442P-RELATED"/>
    <property type="match status" value="1"/>
</dbReference>
<keyword evidence="1" id="KW-0472">Membrane</keyword>
<dbReference type="PANTHER" id="PTHR20992:SF9">
    <property type="entry name" value="AT15442P-RELATED"/>
    <property type="match status" value="1"/>
</dbReference>
<evidence type="ECO:0000256" key="1">
    <source>
        <dbReference type="SAM" id="Phobius"/>
    </source>
</evidence>
<gene>
    <name evidence="2" type="ORF">GCM10023217_08250</name>
</gene>
<feature type="transmembrane region" description="Helical" evidence="1">
    <location>
        <begin position="57"/>
        <end position="78"/>
    </location>
</feature>
<feature type="transmembrane region" description="Helical" evidence="1">
    <location>
        <begin position="187"/>
        <end position="209"/>
    </location>
</feature>
<feature type="transmembrane region" description="Helical" evidence="1">
    <location>
        <begin position="90"/>
        <end position="110"/>
    </location>
</feature>
<dbReference type="RefSeq" id="WP_345312540.1">
    <property type="nucleotide sequence ID" value="NZ_BAABIE010000003.1"/>
</dbReference>
<feature type="transmembrane region" description="Helical" evidence="1">
    <location>
        <begin position="33"/>
        <end position="51"/>
    </location>
</feature>
<comment type="caution">
    <text evidence="2">The sequence shown here is derived from an EMBL/GenBank/DDBJ whole genome shotgun (WGS) entry which is preliminary data.</text>
</comment>
<proteinExistence type="predicted"/>
<dbReference type="Proteomes" id="UP001500822">
    <property type="component" value="Unassembled WGS sequence"/>
</dbReference>
<feature type="transmembrane region" description="Helical" evidence="1">
    <location>
        <begin position="130"/>
        <end position="147"/>
    </location>
</feature>
<dbReference type="NCBIfam" id="TIGR00341">
    <property type="entry name" value="TIGR00341 family protein"/>
    <property type="match status" value="1"/>
</dbReference>
<evidence type="ECO:0000313" key="3">
    <source>
        <dbReference type="Proteomes" id="UP001500822"/>
    </source>
</evidence>
<protein>
    <submittedName>
        <fullName evidence="2">DUF389 domain-containing protein</fullName>
    </submittedName>
</protein>
<dbReference type="EMBL" id="BAABIE010000003">
    <property type="protein sequence ID" value="GAA4742225.1"/>
    <property type="molecule type" value="Genomic_DNA"/>
</dbReference>